<keyword evidence="3" id="KW-1185">Reference proteome</keyword>
<evidence type="ECO:0000313" key="2">
    <source>
        <dbReference type="EMBL" id="KAK4422676.1"/>
    </source>
</evidence>
<name>A0AAE2CHR0_9LAMI</name>
<gene>
    <name evidence="2" type="ORF">Salat_1850100</name>
</gene>
<accession>A0AAE2CHR0</accession>
<dbReference type="Proteomes" id="UP001293254">
    <property type="component" value="Unassembled WGS sequence"/>
</dbReference>
<dbReference type="Pfam" id="PF14111">
    <property type="entry name" value="DUF4283"/>
    <property type="match status" value="1"/>
</dbReference>
<dbReference type="AlphaFoldDB" id="A0AAE2CHR0"/>
<evidence type="ECO:0000313" key="3">
    <source>
        <dbReference type="Proteomes" id="UP001293254"/>
    </source>
</evidence>
<dbReference type="InterPro" id="IPR025558">
    <property type="entry name" value="DUF4283"/>
</dbReference>
<feature type="domain" description="DUF4283" evidence="1">
    <location>
        <begin position="14"/>
        <end position="86"/>
    </location>
</feature>
<dbReference type="PANTHER" id="PTHR31286">
    <property type="entry name" value="GLYCINE-RICH CELL WALL STRUCTURAL PROTEIN 1.8-LIKE"/>
    <property type="match status" value="1"/>
</dbReference>
<dbReference type="InterPro" id="IPR040256">
    <property type="entry name" value="At4g02000-like"/>
</dbReference>
<dbReference type="PANTHER" id="PTHR31286:SF167">
    <property type="entry name" value="OS09G0268800 PROTEIN"/>
    <property type="match status" value="1"/>
</dbReference>
<comment type="caution">
    <text evidence="2">The sequence shown here is derived from an EMBL/GenBank/DDBJ whole genome shotgun (WGS) entry which is preliminary data.</text>
</comment>
<proteinExistence type="predicted"/>
<sequence length="163" mass="18550">MVPLGAWQDDTDSEGYYLVGRILGRRSFNFEALKHTLTNSFNVIKGLEIRLIENGRLLFKFAHTLDRKRVIDGGPWSFEKNLLVLKAVEGDDDPVQTDLNWIDFSVHIHGLPIGRMSRNMAELIGNQIGFFRDVDQDYGGQSWGSSLRIRVGINVTKPLHRVL</sequence>
<organism evidence="2 3">
    <name type="scientific">Sesamum alatum</name>
    <dbReference type="NCBI Taxonomy" id="300844"/>
    <lineage>
        <taxon>Eukaryota</taxon>
        <taxon>Viridiplantae</taxon>
        <taxon>Streptophyta</taxon>
        <taxon>Embryophyta</taxon>
        <taxon>Tracheophyta</taxon>
        <taxon>Spermatophyta</taxon>
        <taxon>Magnoliopsida</taxon>
        <taxon>eudicotyledons</taxon>
        <taxon>Gunneridae</taxon>
        <taxon>Pentapetalae</taxon>
        <taxon>asterids</taxon>
        <taxon>lamiids</taxon>
        <taxon>Lamiales</taxon>
        <taxon>Pedaliaceae</taxon>
        <taxon>Sesamum</taxon>
    </lineage>
</organism>
<evidence type="ECO:0000259" key="1">
    <source>
        <dbReference type="Pfam" id="PF14111"/>
    </source>
</evidence>
<protein>
    <recommendedName>
        <fullName evidence="1">DUF4283 domain-containing protein</fullName>
    </recommendedName>
</protein>
<reference evidence="2" key="1">
    <citation type="submission" date="2020-06" db="EMBL/GenBank/DDBJ databases">
        <authorList>
            <person name="Li T."/>
            <person name="Hu X."/>
            <person name="Zhang T."/>
            <person name="Song X."/>
            <person name="Zhang H."/>
            <person name="Dai N."/>
            <person name="Sheng W."/>
            <person name="Hou X."/>
            <person name="Wei L."/>
        </authorList>
    </citation>
    <scope>NUCLEOTIDE SEQUENCE</scope>
    <source>
        <strain evidence="2">3651</strain>
        <tissue evidence="2">Leaf</tissue>
    </source>
</reference>
<dbReference type="EMBL" id="JACGWO010000007">
    <property type="protein sequence ID" value="KAK4422676.1"/>
    <property type="molecule type" value="Genomic_DNA"/>
</dbReference>
<reference evidence="2" key="2">
    <citation type="journal article" date="2024" name="Plant">
        <title>Genomic evolution and insights into agronomic trait innovations of Sesamum species.</title>
        <authorList>
            <person name="Miao H."/>
            <person name="Wang L."/>
            <person name="Qu L."/>
            <person name="Liu H."/>
            <person name="Sun Y."/>
            <person name="Le M."/>
            <person name="Wang Q."/>
            <person name="Wei S."/>
            <person name="Zheng Y."/>
            <person name="Lin W."/>
            <person name="Duan Y."/>
            <person name="Cao H."/>
            <person name="Xiong S."/>
            <person name="Wang X."/>
            <person name="Wei L."/>
            <person name="Li C."/>
            <person name="Ma Q."/>
            <person name="Ju M."/>
            <person name="Zhao R."/>
            <person name="Li G."/>
            <person name="Mu C."/>
            <person name="Tian Q."/>
            <person name="Mei H."/>
            <person name="Zhang T."/>
            <person name="Gao T."/>
            <person name="Zhang H."/>
        </authorList>
    </citation>
    <scope>NUCLEOTIDE SEQUENCE</scope>
    <source>
        <strain evidence="2">3651</strain>
    </source>
</reference>